<dbReference type="AlphaFoldDB" id="A0AAX4PH62"/>
<keyword evidence="1" id="KW-0472">Membrane</keyword>
<dbReference type="EMBL" id="CP151511">
    <property type="protein sequence ID" value="WZN64970.1"/>
    <property type="molecule type" value="Genomic_DNA"/>
</dbReference>
<evidence type="ECO:0000313" key="2">
    <source>
        <dbReference type="EMBL" id="WZN64970.1"/>
    </source>
</evidence>
<feature type="transmembrane region" description="Helical" evidence="1">
    <location>
        <begin position="169"/>
        <end position="189"/>
    </location>
</feature>
<feature type="transmembrane region" description="Helical" evidence="1">
    <location>
        <begin position="139"/>
        <end position="157"/>
    </location>
</feature>
<proteinExistence type="predicted"/>
<keyword evidence="1" id="KW-0812">Transmembrane</keyword>
<dbReference type="Proteomes" id="UP001472866">
    <property type="component" value="Chromosome 11"/>
</dbReference>
<protein>
    <submittedName>
        <fullName evidence="2">DUF1118 domain-containing protein</fullName>
    </submittedName>
</protein>
<name>A0AAX4PH62_9CHLO</name>
<sequence>MIEGMMVSNPQSRSAMTRKALGRWSPMAAGHGTTRVQGGRRVTCMVGRKVVTEDKDWSKGLGSVGIFFEEKETKSYNLVDRLAKRKVLSGVEQSGLLSAAEKAGLTLSKVESLKLLSTAEKLGVLSLLESAFAKDGATITSYSIPFFLGGIGSLVLIPNDGPALTAVHYASTAVFFAAFAALFAGGFVIKSLQEDD</sequence>
<reference evidence="2 3" key="1">
    <citation type="submission" date="2024-03" db="EMBL/GenBank/DDBJ databases">
        <title>Complete genome sequence of the green alga Chloropicon roscoffensis RCC1871.</title>
        <authorList>
            <person name="Lemieux C."/>
            <person name="Pombert J.-F."/>
            <person name="Otis C."/>
            <person name="Turmel M."/>
        </authorList>
    </citation>
    <scope>NUCLEOTIDE SEQUENCE [LARGE SCALE GENOMIC DNA]</scope>
    <source>
        <strain evidence="2 3">RCC1871</strain>
    </source>
</reference>
<evidence type="ECO:0000256" key="1">
    <source>
        <dbReference type="SAM" id="Phobius"/>
    </source>
</evidence>
<gene>
    <name evidence="2" type="ORF">HKI87_11g65270</name>
</gene>
<dbReference type="InterPro" id="IPR009500">
    <property type="entry name" value="DUF1118"/>
</dbReference>
<keyword evidence="3" id="KW-1185">Reference proteome</keyword>
<dbReference type="Pfam" id="PF06549">
    <property type="entry name" value="DUF1118"/>
    <property type="match status" value="1"/>
</dbReference>
<accession>A0AAX4PH62</accession>
<organism evidence="2 3">
    <name type="scientific">Chloropicon roscoffensis</name>
    <dbReference type="NCBI Taxonomy" id="1461544"/>
    <lineage>
        <taxon>Eukaryota</taxon>
        <taxon>Viridiplantae</taxon>
        <taxon>Chlorophyta</taxon>
        <taxon>Chloropicophyceae</taxon>
        <taxon>Chloropicales</taxon>
        <taxon>Chloropicaceae</taxon>
        <taxon>Chloropicon</taxon>
    </lineage>
</organism>
<evidence type="ECO:0000313" key="3">
    <source>
        <dbReference type="Proteomes" id="UP001472866"/>
    </source>
</evidence>
<keyword evidence="1" id="KW-1133">Transmembrane helix</keyword>